<evidence type="ECO:0008006" key="6">
    <source>
        <dbReference type="Google" id="ProtNLM"/>
    </source>
</evidence>
<organism evidence="4 5">
    <name type="scientific">Somion occarium</name>
    <dbReference type="NCBI Taxonomy" id="3059160"/>
    <lineage>
        <taxon>Eukaryota</taxon>
        <taxon>Fungi</taxon>
        <taxon>Dikarya</taxon>
        <taxon>Basidiomycota</taxon>
        <taxon>Agaricomycotina</taxon>
        <taxon>Agaricomycetes</taxon>
        <taxon>Polyporales</taxon>
        <taxon>Cerrenaceae</taxon>
        <taxon>Somion</taxon>
    </lineage>
</organism>
<feature type="signal peptide" evidence="3">
    <location>
        <begin position="1"/>
        <end position="24"/>
    </location>
</feature>
<dbReference type="PANTHER" id="PTHR41814:SF1">
    <property type="entry name" value="CELLULASE"/>
    <property type="match status" value="1"/>
</dbReference>
<evidence type="ECO:0000313" key="4">
    <source>
        <dbReference type="EMBL" id="CAL1701771.1"/>
    </source>
</evidence>
<keyword evidence="3" id="KW-0732">Signal</keyword>
<dbReference type="InterPro" id="IPR008928">
    <property type="entry name" value="6-hairpin_glycosidase_sf"/>
</dbReference>
<evidence type="ECO:0000256" key="2">
    <source>
        <dbReference type="SAM" id="MobiDB-lite"/>
    </source>
</evidence>
<dbReference type="Pfam" id="PF07470">
    <property type="entry name" value="Glyco_hydro_88"/>
    <property type="match status" value="1"/>
</dbReference>
<feature type="compositionally biased region" description="Low complexity" evidence="2">
    <location>
        <begin position="337"/>
        <end position="354"/>
    </location>
</feature>
<dbReference type="SUPFAM" id="SSF48208">
    <property type="entry name" value="Six-hairpin glycosidases"/>
    <property type="match status" value="1"/>
</dbReference>
<reference evidence="5" key="1">
    <citation type="submission" date="2024-04" db="EMBL/GenBank/DDBJ databases">
        <authorList>
            <person name="Shaw F."/>
            <person name="Minotto A."/>
        </authorList>
    </citation>
    <scope>NUCLEOTIDE SEQUENCE [LARGE SCALE GENOMIC DNA]</scope>
</reference>
<accession>A0ABP1D1L6</accession>
<feature type="chain" id="PRO_5045789510" description="Glycoside hydrolase family 105 protein" evidence="3">
    <location>
        <begin position="25"/>
        <end position="433"/>
    </location>
</feature>
<evidence type="ECO:0000256" key="1">
    <source>
        <dbReference type="ARBA" id="ARBA00022801"/>
    </source>
</evidence>
<keyword evidence="5" id="KW-1185">Reference proteome</keyword>
<feature type="region of interest" description="Disordered" evidence="2">
    <location>
        <begin position="333"/>
        <end position="354"/>
    </location>
</feature>
<dbReference type="PANTHER" id="PTHR41814">
    <property type="entry name" value="EXPRESSED PROTEIN"/>
    <property type="match status" value="1"/>
</dbReference>
<dbReference type="Proteomes" id="UP001497453">
    <property type="component" value="Chromosome 2"/>
</dbReference>
<gene>
    <name evidence="4" type="ORF">GFSPODELE1_LOCUS3747</name>
</gene>
<feature type="region of interest" description="Disordered" evidence="2">
    <location>
        <begin position="97"/>
        <end position="116"/>
    </location>
</feature>
<dbReference type="InterPro" id="IPR010905">
    <property type="entry name" value="Glyco_hydro_88"/>
</dbReference>
<proteinExistence type="predicted"/>
<keyword evidence="1" id="KW-0378">Hydrolase</keyword>
<dbReference type="EMBL" id="OZ037945">
    <property type="protein sequence ID" value="CAL1701771.1"/>
    <property type="molecule type" value="Genomic_DNA"/>
</dbReference>
<dbReference type="InterPro" id="IPR012341">
    <property type="entry name" value="6hp_glycosidase-like_sf"/>
</dbReference>
<protein>
    <recommendedName>
        <fullName evidence="6">Glycoside hydrolase family 105 protein</fullName>
    </recommendedName>
</protein>
<dbReference type="Gene3D" id="1.50.10.10">
    <property type="match status" value="1"/>
</dbReference>
<evidence type="ECO:0000256" key="3">
    <source>
        <dbReference type="SAM" id="SignalP"/>
    </source>
</evidence>
<name>A0ABP1D1L6_9APHY</name>
<evidence type="ECO:0000313" key="5">
    <source>
        <dbReference type="Proteomes" id="UP001497453"/>
    </source>
</evidence>
<sequence length="433" mass="47397">MARQRFGSLFAFLLYSLVFPFVNSQALTNDQIDQVKTRLAEGARQSWELGTRAQALIEYDVPFYSVLNDTSLPPPQDGPAGQLSEVFSIVQDVVGNRSRSNDDIQGPQPFMQDGSAADPASLGVAVLLANWTGLSSSDGLDYAGAAQDQLNYLLNEVPRTSDGAISHRVSQVQLWSDFVYMVPPFLAYYGVLTDNQTLVREAYNQIKLYRDYLRDDGANGLWKHVLLGSSGNDEGHWSTGNAWAAAGMLRVLGTIQHSPFPKSFKNEQKDLQKWVTEIMDGMYPWLQPSGLFRNYADNNSTFEDASSTALLTSAVYRHSLLSGVHRHLPDAERSRQALSAPANSSNPPAPNNSNSSLVHFTSNMWLTPVVNPHSYGVQGRESPEGQAFVVEMQAAWRDWVNDGSKGANGALKTGGSPNAIAVAVAAILALRLW</sequence>